<gene>
    <name evidence="2" type="ORF">RRF57_004764</name>
</gene>
<dbReference type="InterPro" id="IPR002575">
    <property type="entry name" value="Aminoglycoside_PTrfase"/>
</dbReference>
<organism evidence="2 3">
    <name type="scientific">Xylaria bambusicola</name>
    <dbReference type="NCBI Taxonomy" id="326684"/>
    <lineage>
        <taxon>Eukaryota</taxon>
        <taxon>Fungi</taxon>
        <taxon>Dikarya</taxon>
        <taxon>Ascomycota</taxon>
        <taxon>Pezizomycotina</taxon>
        <taxon>Sordariomycetes</taxon>
        <taxon>Xylariomycetidae</taxon>
        <taxon>Xylariales</taxon>
        <taxon>Xylariaceae</taxon>
        <taxon>Xylaria</taxon>
    </lineage>
</organism>
<feature type="domain" description="Aminoglycoside phosphotransferase" evidence="1">
    <location>
        <begin position="59"/>
        <end position="247"/>
    </location>
</feature>
<evidence type="ECO:0000313" key="2">
    <source>
        <dbReference type="EMBL" id="KAK5629049.1"/>
    </source>
</evidence>
<evidence type="ECO:0000259" key="1">
    <source>
        <dbReference type="Pfam" id="PF01636"/>
    </source>
</evidence>
<reference evidence="2 3" key="1">
    <citation type="submission" date="2023-10" db="EMBL/GenBank/DDBJ databases">
        <title>Draft genome sequence of Xylaria bambusicola isolate GMP-LS, the root and basal stem rot pathogen of sugarcane in Indonesia.</title>
        <authorList>
            <person name="Selvaraj P."/>
            <person name="Muralishankar V."/>
            <person name="Muruganantham S."/>
            <person name="Sp S."/>
            <person name="Haryani S."/>
            <person name="Lau K.J.X."/>
            <person name="Naqvi N.I."/>
        </authorList>
    </citation>
    <scope>NUCLEOTIDE SEQUENCE [LARGE SCALE GENOMIC DNA]</scope>
    <source>
        <strain evidence="2">GMP-LS</strain>
    </source>
</reference>
<evidence type="ECO:0000313" key="3">
    <source>
        <dbReference type="Proteomes" id="UP001305414"/>
    </source>
</evidence>
<proteinExistence type="predicted"/>
<dbReference type="Proteomes" id="UP001305414">
    <property type="component" value="Unassembled WGS sequence"/>
</dbReference>
<comment type="caution">
    <text evidence="2">The sequence shown here is derived from an EMBL/GenBank/DDBJ whole genome shotgun (WGS) entry which is preliminary data.</text>
</comment>
<keyword evidence="3" id="KW-1185">Reference proteome</keyword>
<dbReference type="PANTHER" id="PTHR21310">
    <property type="entry name" value="AMINOGLYCOSIDE PHOSPHOTRANSFERASE-RELATED-RELATED"/>
    <property type="match status" value="1"/>
</dbReference>
<accession>A0AAN7UIW0</accession>
<dbReference type="AlphaFoldDB" id="A0AAN7UIW0"/>
<dbReference type="EMBL" id="JAWHQM010000010">
    <property type="protein sequence ID" value="KAK5629049.1"/>
    <property type="molecule type" value="Genomic_DNA"/>
</dbReference>
<dbReference type="SUPFAM" id="SSF56112">
    <property type="entry name" value="Protein kinase-like (PK-like)"/>
    <property type="match status" value="1"/>
</dbReference>
<dbReference type="Gene3D" id="1.10.510.10">
    <property type="entry name" value="Transferase(Phosphotransferase) domain 1"/>
    <property type="match status" value="1"/>
</dbReference>
<dbReference type="Pfam" id="PF01636">
    <property type="entry name" value="APH"/>
    <property type="match status" value="1"/>
</dbReference>
<dbReference type="InterPro" id="IPR011009">
    <property type="entry name" value="Kinase-like_dom_sf"/>
</dbReference>
<sequence length="291" mass="33457">MPMSLPYFSPSDLLPEPLPTLEQVLSCENFLAPPKAYLHKRMSIVRIGKFVAKYGKDVRSVEGETMLFVKLSTTVPVPEVYAIYKFGDDDEMTMIITEFVEGISLGSCLEFMSVEEVNDVQKQLTAQMDKLRCIPAPSYYGALGRRPLLDPYTAEEFGPFDKFTDFNKVWFDIFFPHNDTKRFTDIKKFFTISFECITSAKGHTHPVFTHGDLHEQNVIVRPCGTPVIIDYESAGFYPVYHEKLVLQSNNCPLDFLREEFPDECEMGIDARNAWNKAEREREFDDLTSLDY</sequence>
<protein>
    <recommendedName>
        <fullName evidence="1">Aminoglycoside phosphotransferase domain-containing protein</fullName>
    </recommendedName>
</protein>
<dbReference type="InterPro" id="IPR051678">
    <property type="entry name" value="AGP_Transferase"/>
</dbReference>
<dbReference type="PANTHER" id="PTHR21310:SF48">
    <property type="entry name" value="AMINOGLYCOSIDE PHOSPHOTRANSFERASE DOMAIN-CONTAINING PROTEIN"/>
    <property type="match status" value="1"/>
</dbReference>
<name>A0AAN7UIW0_9PEZI</name>